<dbReference type="InterPro" id="IPR027417">
    <property type="entry name" value="P-loop_NTPase"/>
</dbReference>
<dbReference type="InterPro" id="IPR050238">
    <property type="entry name" value="DNA_Rep/Repair_Clamp_Loader"/>
</dbReference>
<organism evidence="3 4">
    <name type="scientific">Micromonospora rubida</name>
    <dbReference type="NCBI Taxonomy" id="2697657"/>
    <lineage>
        <taxon>Bacteria</taxon>
        <taxon>Bacillati</taxon>
        <taxon>Actinomycetota</taxon>
        <taxon>Actinomycetes</taxon>
        <taxon>Micromonosporales</taxon>
        <taxon>Micromonosporaceae</taxon>
        <taxon>Micromonospora</taxon>
    </lineage>
</organism>
<dbReference type="NCBIfam" id="NF005926">
    <property type="entry name" value="PRK07940.1"/>
    <property type="match status" value="1"/>
</dbReference>
<feature type="domain" description="AAA+ ATPase" evidence="2">
    <location>
        <begin position="80"/>
        <end position="221"/>
    </location>
</feature>
<dbReference type="EC" id="2.7.7.7" evidence="3"/>
<reference evidence="3 4" key="1">
    <citation type="submission" date="2024-10" db="EMBL/GenBank/DDBJ databases">
        <title>The Natural Products Discovery Center: Release of the First 8490 Sequenced Strains for Exploring Actinobacteria Biosynthetic Diversity.</title>
        <authorList>
            <person name="Kalkreuter E."/>
            <person name="Kautsar S.A."/>
            <person name="Yang D."/>
            <person name="Bader C.D."/>
            <person name="Teijaro C.N."/>
            <person name="Fluegel L."/>
            <person name="Davis C.M."/>
            <person name="Simpson J.R."/>
            <person name="Lauterbach L."/>
            <person name="Steele A.D."/>
            <person name="Gui C."/>
            <person name="Meng S."/>
            <person name="Li G."/>
            <person name="Viehrig K."/>
            <person name="Ye F."/>
            <person name="Su P."/>
            <person name="Kiefer A.F."/>
            <person name="Nichols A."/>
            <person name="Cepeda A.J."/>
            <person name="Yan W."/>
            <person name="Fan B."/>
            <person name="Jiang Y."/>
            <person name="Adhikari A."/>
            <person name="Zheng C.-J."/>
            <person name="Schuster L."/>
            <person name="Cowan T.M."/>
            <person name="Smanski M.J."/>
            <person name="Chevrette M.G."/>
            <person name="De Carvalho L.P.S."/>
            <person name="Shen B."/>
        </authorList>
    </citation>
    <scope>NUCLEOTIDE SEQUENCE [LARGE SCALE GENOMIC DNA]</scope>
    <source>
        <strain evidence="3 4">NPDC021253</strain>
    </source>
</reference>
<comment type="caution">
    <text evidence="3">The sequence shown here is derived from an EMBL/GenBank/DDBJ whole genome shotgun (WGS) entry which is preliminary data.</text>
</comment>
<dbReference type="Gene3D" id="3.40.50.300">
    <property type="entry name" value="P-loop containing nucleotide triphosphate hydrolases"/>
    <property type="match status" value="1"/>
</dbReference>
<dbReference type="RefSeq" id="WP_396680562.1">
    <property type="nucleotide sequence ID" value="NZ_JBIRPU010000010.1"/>
</dbReference>
<dbReference type="Proteomes" id="UP001611075">
    <property type="component" value="Unassembled WGS sequence"/>
</dbReference>
<dbReference type="Pfam" id="PF13177">
    <property type="entry name" value="DNA_pol3_delta2"/>
    <property type="match status" value="1"/>
</dbReference>
<keyword evidence="4" id="KW-1185">Reference proteome</keyword>
<dbReference type="PANTHER" id="PTHR11669">
    <property type="entry name" value="REPLICATION FACTOR C / DNA POLYMERASE III GAMMA-TAU SUBUNIT"/>
    <property type="match status" value="1"/>
</dbReference>
<dbReference type="GO" id="GO:0003887">
    <property type="term" value="F:DNA-directed DNA polymerase activity"/>
    <property type="evidence" value="ECO:0007669"/>
    <property type="project" value="UniProtKB-EC"/>
</dbReference>
<evidence type="ECO:0000313" key="4">
    <source>
        <dbReference type="Proteomes" id="UP001611075"/>
    </source>
</evidence>
<gene>
    <name evidence="3" type="ORF">ACH4OY_16930</name>
</gene>
<name>A0ABW7SKX2_9ACTN</name>
<dbReference type="SUPFAM" id="SSF52540">
    <property type="entry name" value="P-loop containing nucleoside triphosphate hydrolases"/>
    <property type="match status" value="1"/>
</dbReference>
<dbReference type="PANTHER" id="PTHR11669:SF8">
    <property type="entry name" value="DNA POLYMERASE III SUBUNIT DELTA"/>
    <property type="match status" value="1"/>
</dbReference>
<dbReference type="NCBIfam" id="TIGR00678">
    <property type="entry name" value="holB"/>
    <property type="match status" value="1"/>
</dbReference>
<dbReference type="InterPro" id="IPR003593">
    <property type="entry name" value="AAA+_ATPase"/>
</dbReference>
<dbReference type="SMART" id="SM00382">
    <property type="entry name" value="AAA"/>
    <property type="match status" value="1"/>
</dbReference>
<proteinExistence type="predicted"/>
<keyword evidence="3" id="KW-0808">Transferase</keyword>
<keyword evidence="3" id="KW-0548">Nucleotidyltransferase</keyword>
<feature type="region of interest" description="Disordered" evidence="1">
    <location>
        <begin position="55"/>
        <end position="86"/>
    </location>
</feature>
<dbReference type="InterPro" id="IPR004622">
    <property type="entry name" value="DNA_pol_HolB"/>
</dbReference>
<dbReference type="EMBL" id="JBIRPU010000010">
    <property type="protein sequence ID" value="MFI0794346.1"/>
    <property type="molecule type" value="Genomic_DNA"/>
</dbReference>
<evidence type="ECO:0000259" key="2">
    <source>
        <dbReference type="SMART" id="SM00382"/>
    </source>
</evidence>
<evidence type="ECO:0000313" key="3">
    <source>
        <dbReference type="EMBL" id="MFI0794346.1"/>
    </source>
</evidence>
<accession>A0ABW7SKX2</accession>
<protein>
    <submittedName>
        <fullName evidence="3">DNA polymerase III subunit delta</fullName>
        <ecNumber evidence="3">2.7.7.7</ecNumber>
    </submittedName>
</protein>
<evidence type="ECO:0000256" key="1">
    <source>
        <dbReference type="SAM" id="MobiDB-lite"/>
    </source>
</evidence>
<sequence length="437" mass="44487">MPDVFADLVGQDDVVDTLRRAAASAAAVLRGAAAVRAAATAGPVVADDDDALAAEAEAEAAEGAGGAAEGAGGADQGSGMTHAWILTGPPGSGRSVAARAFAAALQCLRGTGCGECQGCHTTLAGTHADVRLVVPEGLSIGVGEMRALVLRAASTPSGGRWQVVIVSDADRLTEAAGNALLKAVEEPPPRTVFLLCAPSTHPDDVSVTIRSRCRVLPLRQPAPEAVAEVLVRRDGVAPDVARWAAAAAQGHVGRARRLAGDPEARSRRDAVLAVPRRLTGVGAAFDAASALIEAAEAEAGAAVTESDAVERAALQTALGAGGTGRGAAGAMRGAAGQLKELEKRQKSRATRAQRDALDRALVDLAGFYRDALTAALRAPVAPVHTDTAVLTEAGAQRWGAEGSLRRLEAVLECRAAIEANVKPRIAVEAMMLTLWKG</sequence>
<feature type="compositionally biased region" description="Gly residues" evidence="1">
    <location>
        <begin position="63"/>
        <end position="76"/>
    </location>
</feature>